<evidence type="ECO:0000256" key="3">
    <source>
        <dbReference type="ARBA" id="ARBA00023002"/>
    </source>
</evidence>
<dbReference type="PRINTS" id="PR00420">
    <property type="entry name" value="RNGMNOXGNASE"/>
</dbReference>
<sequence>MTATHTSVATTPIAIIGAGPCGLTFARLLETKNIDYVVYERDADSSLNPMSQGGTLDLHADSGQEAIKKAGLFEEFKRLARWDATRFVIQNADCTLKTIVGETRDAPEIDRFQLRQLLLQSIPPHKVHWGHGVRSIERDGNSSSEGPGVTINFTNGASTSGFRLVVGADGAWSKVRPFVTPAKPEYSGKMFLESRISQGNPSYASLLELAGPGTMMAMGHGSVLIINQVSDRSYRLYMGLEGPETLIRTTLDVDDVEATREKLLSSAEFYKEFAPSLRQFIADAEGPFRPWLLHRMPVSSLAWDRVPGVTLLGDAAHASTPFVGEGVNMAMHDALKLAQSIEKHCIGPTGNVFEEPDRIEQALVEYETEMLDRAQGFIRRCILSEDMFFADDGAQLFIDLITGAVENQTKQLFETS</sequence>
<comment type="caution">
    <text evidence="6">The sequence shown here is derived from an EMBL/GenBank/DDBJ whole genome shotgun (WGS) entry which is preliminary data.</text>
</comment>
<dbReference type="InterPro" id="IPR002938">
    <property type="entry name" value="FAD-bd"/>
</dbReference>
<evidence type="ECO:0000256" key="2">
    <source>
        <dbReference type="ARBA" id="ARBA00022827"/>
    </source>
</evidence>
<dbReference type="GO" id="GO:0071949">
    <property type="term" value="F:FAD binding"/>
    <property type="evidence" value="ECO:0007669"/>
    <property type="project" value="InterPro"/>
</dbReference>
<name>A0AAD9HR44_9PEZI</name>
<evidence type="ECO:0000313" key="7">
    <source>
        <dbReference type="Proteomes" id="UP001232148"/>
    </source>
</evidence>
<evidence type="ECO:0000259" key="5">
    <source>
        <dbReference type="Pfam" id="PF01494"/>
    </source>
</evidence>
<keyword evidence="7" id="KW-1185">Reference proteome</keyword>
<keyword evidence="3" id="KW-0560">Oxidoreductase</keyword>
<dbReference type="GO" id="GO:0004497">
    <property type="term" value="F:monooxygenase activity"/>
    <property type="evidence" value="ECO:0007669"/>
    <property type="project" value="UniProtKB-KW"/>
</dbReference>
<proteinExistence type="predicted"/>
<feature type="domain" description="FAD-binding" evidence="5">
    <location>
        <begin position="11"/>
        <end position="177"/>
    </location>
</feature>
<feature type="domain" description="FAD-binding" evidence="5">
    <location>
        <begin position="308"/>
        <end position="345"/>
    </location>
</feature>
<evidence type="ECO:0000256" key="1">
    <source>
        <dbReference type="ARBA" id="ARBA00022630"/>
    </source>
</evidence>
<dbReference type="Pfam" id="PF01494">
    <property type="entry name" value="FAD_binding_3"/>
    <property type="match status" value="2"/>
</dbReference>
<dbReference type="PANTHER" id="PTHR46972">
    <property type="entry name" value="MONOOXYGENASE ASQM-RELATED"/>
    <property type="match status" value="1"/>
</dbReference>
<reference evidence="6" key="1">
    <citation type="submission" date="2021-06" db="EMBL/GenBank/DDBJ databases">
        <title>Comparative genomics, transcriptomics and evolutionary studies reveal genomic signatures of adaptation to plant cell wall in hemibiotrophic fungi.</title>
        <authorList>
            <consortium name="DOE Joint Genome Institute"/>
            <person name="Baroncelli R."/>
            <person name="Diaz J.F."/>
            <person name="Benocci T."/>
            <person name="Peng M."/>
            <person name="Battaglia E."/>
            <person name="Haridas S."/>
            <person name="Andreopoulos W."/>
            <person name="Labutti K."/>
            <person name="Pangilinan J."/>
            <person name="Floch G.L."/>
            <person name="Makela M.R."/>
            <person name="Henrissat B."/>
            <person name="Grigoriev I.V."/>
            <person name="Crouch J.A."/>
            <person name="De Vries R.P."/>
            <person name="Sukno S.A."/>
            <person name="Thon M.R."/>
        </authorList>
    </citation>
    <scope>NUCLEOTIDE SEQUENCE</scope>
    <source>
        <strain evidence="6">MAFF235873</strain>
    </source>
</reference>
<evidence type="ECO:0000256" key="4">
    <source>
        <dbReference type="ARBA" id="ARBA00023033"/>
    </source>
</evidence>
<dbReference type="SUPFAM" id="SSF51905">
    <property type="entry name" value="FAD/NAD(P)-binding domain"/>
    <property type="match status" value="1"/>
</dbReference>
<dbReference type="Proteomes" id="UP001232148">
    <property type="component" value="Unassembled WGS sequence"/>
</dbReference>
<organism evidence="6 7">
    <name type="scientific">Colletotrichum zoysiae</name>
    <dbReference type="NCBI Taxonomy" id="1216348"/>
    <lineage>
        <taxon>Eukaryota</taxon>
        <taxon>Fungi</taxon>
        <taxon>Dikarya</taxon>
        <taxon>Ascomycota</taxon>
        <taxon>Pezizomycotina</taxon>
        <taxon>Sordariomycetes</taxon>
        <taxon>Hypocreomycetidae</taxon>
        <taxon>Glomerellales</taxon>
        <taxon>Glomerellaceae</taxon>
        <taxon>Colletotrichum</taxon>
        <taxon>Colletotrichum graminicola species complex</taxon>
    </lineage>
</organism>
<accession>A0AAD9HR44</accession>
<keyword evidence="2" id="KW-0274">FAD</keyword>
<dbReference type="InterPro" id="IPR036188">
    <property type="entry name" value="FAD/NAD-bd_sf"/>
</dbReference>
<dbReference type="PANTHER" id="PTHR46972:SF1">
    <property type="entry name" value="FAD DEPENDENT OXIDOREDUCTASE DOMAIN-CONTAINING PROTEIN"/>
    <property type="match status" value="1"/>
</dbReference>
<protein>
    <submittedName>
        <fullName evidence="6">FAD/NAD(P)-binding domain-containing protein</fullName>
    </submittedName>
</protein>
<dbReference type="AlphaFoldDB" id="A0AAD9HR44"/>
<evidence type="ECO:0000313" key="6">
    <source>
        <dbReference type="EMBL" id="KAK2033483.1"/>
    </source>
</evidence>
<dbReference type="Gene3D" id="3.50.50.60">
    <property type="entry name" value="FAD/NAD(P)-binding domain"/>
    <property type="match status" value="1"/>
</dbReference>
<keyword evidence="1" id="KW-0285">Flavoprotein</keyword>
<keyword evidence="4" id="KW-0503">Monooxygenase</keyword>
<gene>
    <name evidence="6" type="ORF">LX32DRAFT_580736</name>
</gene>
<dbReference type="EMBL" id="MU842821">
    <property type="protein sequence ID" value="KAK2033483.1"/>
    <property type="molecule type" value="Genomic_DNA"/>
</dbReference>